<evidence type="ECO:0000313" key="2">
    <source>
        <dbReference type="Proteomes" id="UP000636479"/>
    </source>
</evidence>
<dbReference type="GeneID" id="59351482"/>
<dbReference type="AlphaFoldDB" id="A0A8H6S4C9"/>
<gene>
    <name evidence="1" type="ORF">MIND_01248000</name>
</gene>
<organism evidence="1 2">
    <name type="scientific">Mycena indigotica</name>
    <dbReference type="NCBI Taxonomy" id="2126181"/>
    <lineage>
        <taxon>Eukaryota</taxon>
        <taxon>Fungi</taxon>
        <taxon>Dikarya</taxon>
        <taxon>Basidiomycota</taxon>
        <taxon>Agaricomycotina</taxon>
        <taxon>Agaricomycetes</taxon>
        <taxon>Agaricomycetidae</taxon>
        <taxon>Agaricales</taxon>
        <taxon>Marasmiineae</taxon>
        <taxon>Mycenaceae</taxon>
        <taxon>Mycena</taxon>
    </lineage>
</organism>
<dbReference type="Proteomes" id="UP000636479">
    <property type="component" value="Unassembled WGS sequence"/>
</dbReference>
<dbReference type="RefSeq" id="XP_037214934.1">
    <property type="nucleotide sequence ID" value="XM_037368966.1"/>
</dbReference>
<evidence type="ECO:0000313" key="1">
    <source>
        <dbReference type="EMBL" id="KAF7292207.1"/>
    </source>
</evidence>
<proteinExistence type="predicted"/>
<dbReference type="OrthoDB" id="3543113at2759"/>
<reference evidence="1" key="1">
    <citation type="submission" date="2020-05" db="EMBL/GenBank/DDBJ databases">
        <title>Mycena genomes resolve the evolution of fungal bioluminescence.</title>
        <authorList>
            <person name="Tsai I.J."/>
        </authorList>
    </citation>
    <scope>NUCLEOTIDE SEQUENCE</scope>
    <source>
        <strain evidence="1">171206Taipei</strain>
    </source>
</reference>
<evidence type="ECO:0008006" key="3">
    <source>
        <dbReference type="Google" id="ProtNLM"/>
    </source>
</evidence>
<name>A0A8H6S4C9_9AGAR</name>
<keyword evidence="2" id="KW-1185">Reference proteome</keyword>
<dbReference type="EMBL" id="JACAZF010000012">
    <property type="protein sequence ID" value="KAF7292207.1"/>
    <property type="molecule type" value="Genomic_DNA"/>
</dbReference>
<sequence length="540" mass="60828">MNPCLRIPEIVLQVVQHVTSDTTRAAATTTRADLARLARTSRLFSHFALEQLWADERFLKQRDRILINLLRCFPPDLVTLTKTDKGVREVRQLRPFILSDLDRPARYFQLIRKFYHEPTDTKRLETSILMLFATWLPWDCMFPALEQLRWTIPFSWDRVNTGDTPEVVLLLRVLLSPKLRSLSLCGIDKGTLSILPLIAARKLPLQHLTLHTKRDADLFPVESLATFLCTIDPLEKLDIAPSLHRHVFRNPESLANLVELRVTGGTDTPPSDTAFPALRRCVWSETNLTDAPRFLRAIHTSALELLSFEPELPVATTTLVSHLFSALDALETARSSLRSFAIRNSNYELLSRWEWDCPWQIDPTALSHLGNFPGLTNVTLIAPGGFGALDDAAVTGLLQQLPCLQQLCLTQPNLTAGSQLTLRLLSVAARHTCLQHLELTMDDSAGPPAGPVVPSKSVLTTLGVGYTGIAHTDPAPMAHLLAMLFPVVRHIKHQWMDDREYLDNDGLLFNIAFDEADHFAERWNAVLSLVERRQIRISEQ</sequence>
<dbReference type="Gene3D" id="3.80.10.10">
    <property type="entry name" value="Ribonuclease Inhibitor"/>
    <property type="match status" value="1"/>
</dbReference>
<protein>
    <recommendedName>
        <fullName evidence="3">F-box domain-containing protein</fullName>
    </recommendedName>
</protein>
<comment type="caution">
    <text evidence="1">The sequence shown here is derived from an EMBL/GenBank/DDBJ whole genome shotgun (WGS) entry which is preliminary data.</text>
</comment>
<dbReference type="InterPro" id="IPR032675">
    <property type="entry name" value="LRR_dom_sf"/>
</dbReference>
<accession>A0A8H6S4C9</accession>